<gene>
    <name evidence="1" type="ORF">PXEA_LOCUS32428</name>
</gene>
<name>A0A3S5B7U2_9PLAT</name>
<proteinExistence type="predicted"/>
<dbReference type="Proteomes" id="UP000784294">
    <property type="component" value="Unassembled WGS sequence"/>
</dbReference>
<dbReference type="InterPro" id="IPR002060">
    <property type="entry name" value="Squ/phyt_synthse"/>
</dbReference>
<evidence type="ECO:0000313" key="2">
    <source>
        <dbReference type="Proteomes" id="UP000784294"/>
    </source>
</evidence>
<reference evidence="1" key="1">
    <citation type="submission" date="2018-11" db="EMBL/GenBank/DDBJ databases">
        <authorList>
            <consortium name="Pathogen Informatics"/>
        </authorList>
    </citation>
    <scope>NUCLEOTIDE SEQUENCE</scope>
</reference>
<organism evidence="1 2">
    <name type="scientific">Protopolystoma xenopodis</name>
    <dbReference type="NCBI Taxonomy" id="117903"/>
    <lineage>
        <taxon>Eukaryota</taxon>
        <taxon>Metazoa</taxon>
        <taxon>Spiralia</taxon>
        <taxon>Lophotrochozoa</taxon>
        <taxon>Platyhelminthes</taxon>
        <taxon>Monogenea</taxon>
        <taxon>Polyopisthocotylea</taxon>
        <taxon>Polystomatidea</taxon>
        <taxon>Polystomatidae</taxon>
        <taxon>Protopolystoma</taxon>
    </lineage>
</organism>
<sequence length="161" mass="18540">MHRNLQFDYENYIGSIFLPHRLRNLALVVRLFDFQLSQSSELACSRYRFWREAIDRVYDDSIICNTPIEKALKKENHFALKPFDTLADLELYSDQTCSSILFILAQALGHASTDLDHALSHLGKSQGILRLVRGIVPLARLHRALILPTDLLCQVILKYQT</sequence>
<dbReference type="OrthoDB" id="270318at2759"/>
<keyword evidence="2" id="KW-1185">Reference proteome</keyword>
<accession>A0A3S5B7U2</accession>
<dbReference type="AlphaFoldDB" id="A0A3S5B7U2"/>
<dbReference type="Gene3D" id="1.10.600.10">
    <property type="entry name" value="Farnesyl Diphosphate Synthase"/>
    <property type="match status" value="1"/>
</dbReference>
<protein>
    <recommendedName>
        <fullName evidence="3">Squalene/phytoene synthase</fullName>
    </recommendedName>
</protein>
<dbReference type="InterPro" id="IPR008949">
    <property type="entry name" value="Isoprenoid_synthase_dom_sf"/>
</dbReference>
<dbReference type="SUPFAM" id="SSF48576">
    <property type="entry name" value="Terpenoid synthases"/>
    <property type="match status" value="1"/>
</dbReference>
<comment type="caution">
    <text evidence="1">The sequence shown here is derived from an EMBL/GenBank/DDBJ whole genome shotgun (WGS) entry which is preliminary data.</text>
</comment>
<evidence type="ECO:0008006" key="3">
    <source>
        <dbReference type="Google" id="ProtNLM"/>
    </source>
</evidence>
<dbReference type="Pfam" id="PF00494">
    <property type="entry name" value="SQS_PSY"/>
    <property type="match status" value="1"/>
</dbReference>
<dbReference type="EMBL" id="CAAALY010259696">
    <property type="protein sequence ID" value="VEL38988.1"/>
    <property type="molecule type" value="Genomic_DNA"/>
</dbReference>
<evidence type="ECO:0000313" key="1">
    <source>
        <dbReference type="EMBL" id="VEL38988.1"/>
    </source>
</evidence>